<dbReference type="GO" id="GO:0008641">
    <property type="term" value="F:ubiquitin-like modifier activating enzyme activity"/>
    <property type="evidence" value="ECO:0007669"/>
    <property type="project" value="InterPro"/>
</dbReference>
<dbReference type="Gene3D" id="3.40.50.720">
    <property type="entry name" value="NAD(P)-binding Rossmann-like Domain"/>
    <property type="match status" value="1"/>
</dbReference>
<organism evidence="3 4">
    <name type="scientific">Polynucleobacter hirudinilacicola</name>
    <dbReference type="NCBI Taxonomy" id="1743166"/>
    <lineage>
        <taxon>Bacteria</taxon>
        <taxon>Pseudomonadati</taxon>
        <taxon>Pseudomonadota</taxon>
        <taxon>Betaproteobacteria</taxon>
        <taxon>Burkholderiales</taxon>
        <taxon>Burkholderiaceae</taxon>
        <taxon>Polynucleobacter</taxon>
    </lineage>
</organism>
<comment type="similarity">
    <text evidence="1">Belongs to the HesA/MoeB/ThiF family.</text>
</comment>
<dbReference type="PANTHER" id="PTHR10953">
    <property type="entry name" value="UBIQUITIN-ACTIVATING ENZYME E1"/>
    <property type="match status" value="1"/>
</dbReference>
<feature type="domain" description="THIF-type NAD/FAD binding fold" evidence="2">
    <location>
        <begin position="9"/>
        <end position="245"/>
    </location>
</feature>
<dbReference type="OrthoDB" id="9804286at2"/>
<dbReference type="RefSeq" id="WP_087908654.1">
    <property type="nucleotide sequence ID" value="NZ_NAIA01000001.1"/>
</dbReference>
<evidence type="ECO:0000259" key="2">
    <source>
        <dbReference type="Pfam" id="PF00899"/>
    </source>
</evidence>
<dbReference type="PANTHER" id="PTHR10953:SF240">
    <property type="entry name" value="SULFUR CARRIER PROTEIN THIS ADENYLYLTRANSFERASE"/>
    <property type="match status" value="1"/>
</dbReference>
<accession>A0A210S0E2</accession>
<dbReference type="InterPro" id="IPR045886">
    <property type="entry name" value="ThiF/MoeB/HesA"/>
</dbReference>
<dbReference type="AlphaFoldDB" id="A0A210S0E2"/>
<comment type="caution">
    <text evidence="3">The sequence shown here is derived from an EMBL/GenBank/DDBJ whole genome shotgun (WGS) entry which is preliminary data.</text>
</comment>
<dbReference type="GO" id="GO:0004792">
    <property type="term" value="F:thiosulfate-cyanide sulfurtransferase activity"/>
    <property type="evidence" value="ECO:0007669"/>
    <property type="project" value="TreeGrafter"/>
</dbReference>
<sequence>MNDEQLLRYSRHLLLEEIDVAGQEKLLQSHALVIGSGGLGSAATPYLAAAGIGHITLIDHDRVELTNLQRQIMHTEKSVGKSKVNSGKEFLQQLNSGIQIETIEAKVTVALLDELLPSVDVVLDCTDNFATRHLINASCVQHQIPLVSGSAIRFDGQISVFDPRNPTSPCYACIFSPDESFEEVSCASMGIFSPLVGIIGAMQAAQAIQVQIGFGEALVGRMLLWNARTTQIDEFKISRNPECPVCGRAH</sequence>
<dbReference type="GO" id="GO:0008146">
    <property type="term" value="F:sulfotransferase activity"/>
    <property type="evidence" value="ECO:0007669"/>
    <property type="project" value="TreeGrafter"/>
</dbReference>
<keyword evidence="4" id="KW-1185">Reference proteome</keyword>
<dbReference type="Proteomes" id="UP000196880">
    <property type="component" value="Unassembled WGS sequence"/>
</dbReference>
<evidence type="ECO:0000313" key="3">
    <source>
        <dbReference type="EMBL" id="OWF66630.1"/>
    </source>
</evidence>
<dbReference type="SUPFAM" id="SSF69572">
    <property type="entry name" value="Activating enzymes of the ubiquitin-like proteins"/>
    <property type="match status" value="1"/>
</dbReference>
<dbReference type="FunFam" id="3.40.50.720:FF:000080">
    <property type="entry name" value="Thiazole biosynthesis adenylyltransferase ThiF"/>
    <property type="match status" value="1"/>
</dbReference>
<dbReference type="GO" id="GO:0005829">
    <property type="term" value="C:cytosol"/>
    <property type="evidence" value="ECO:0007669"/>
    <property type="project" value="TreeGrafter"/>
</dbReference>
<dbReference type="InterPro" id="IPR035985">
    <property type="entry name" value="Ubiquitin-activating_enz"/>
</dbReference>
<proteinExistence type="inferred from homology"/>
<dbReference type="InterPro" id="IPR000594">
    <property type="entry name" value="ThiF_NAD_FAD-bd"/>
</dbReference>
<dbReference type="GO" id="GO:0016779">
    <property type="term" value="F:nucleotidyltransferase activity"/>
    <property type="evidence" value="ECO:0007669"/>
    <property type="project" value="TreeGrafter"/>
</dbReference>
<name>A0A210S0E2_9BURK</name>
<dbReference type="EMBL" id="NAIA01000001">
    <property type="protein sequence ID" value="OWF66630.1"/>
    <property type="molecule type" value="Genomic_DNA"/>
</dbReference>
<dbReference type="Pfam" id="PF00899">
    <property type="entry name" value="ThiF"/>
    <property type="match status" value="1"/>
</dbReference>
<dbReference type="NCBIfam" id="NF004281">
    <property type="entry name" value="PRK05690.1"/>
    <property type="match status" value="1"/>
</dbReference>
<evidence type="ECO:0000313" key="4">
    <source>
        <dbReference type="Proteomes" id="UP000196880"/>
    </source>
</evidence>
<protein>
    <submittedName>
        <fullName evidence="3">Molybdopterin biosynthesis protein MoeB</fullName>
    </submittedName>
</protein>
<gene>
    <name evidence="3" type="ORF">B6A14_01215</name>
</gene>
<evidence type="ECO:0000256" key="1">
    <source>
        <dbReference type="ARBA" id="ARBA00009919"/>
    </source>
</evidence>
<reference evidence="3 4" key="1">
    <citation type="submission" date="2017-03" db="EMBL/GenBank/DDBJ databases">
        <title>New species Polynucleobacter sp. MWH-EgelM1-30-B4.</title>
        <authorList>
            <person name="Hahn M.W."/>
        </authorList>
    </citation>
    <scope>NUCLEOTIDE SEQUENCE [LARGE SCALE GENOMIC DNA]</scope>
    <source>
        <strain evidence="3 4">MWH-EgelM1-30-B4</strain>
    </source>
</reference>
<dbReference type="CDD" id="cd00757">
    <property type="entry name" value="ThiF_MoeB_HesA_family"/>
    <property type="match status" value="1"/>
</dbReference>